<dbReference type="InterPro" id="IPR014581">
    <property type="entry name" value="UCP033303"/>
</dbReference>
<name>A0ABS3XE28_9ACTN</name>
<accession>A0ABS3XE28</accession>
<dbReference type="Pfam" id="PF07040">
    <property type="entry name" value="DUF1326"/>
    <property type="match status" value="1"/>
</dbReference>
<reference evidence="1 2" key="1">
    <citation type="submission" date="2020-11" db="EMBL/GenBank/DDBJ databases">
        <title>Streptomyces spirodelae sp. nov., isolated from duckweed.</title>
        <authorList>
            <person name="Saimee Y."/>
            <person name="Duangmal K."/>
        </authorList>
    </citation>
    <scope>NUCLEOTIDE SEQUENCE [LARGE SCALE GENOMIC DNA]</scope>
    <source>
        <strain evidence="1 2">S16-07</strain>
    </source>
</reference>
<dbReference type="PIRSF" id="PIRSF033303">
    <property type="entry name" value="UCP033303"/>
    <property type="match status" value="1"/>
</dbReference>
<evidence type="ECO:0000313" key="1">
    <source>
        <dbReference type="EMBL" id="MBO8193646.1"/>
    </source>
</evidence>
<evidence type="ECO:0000313" key="2">
    <source>
        <dbReference type="Proteomes" id="UP001519064"/>
    </source>
</evidence>
<gene>
    <name evidence="1" type="ORF">ITI46_18555</name>
</gene>
<organism evidence="1 2">
    <name type="scientific">Streptomyces oryzae</name>
    <dbReference type="NCBI Taxonomy" id="1434886"/>
    <lineage>
        <taxon>Bacteria</taxon>
        <taxon>Bacillati</taxon>
        <taxon>Actinomycetota</taxon>
        <taxon>Actinomycetes</taxon>
        <taxon>Kitasatosporales</taxon>
        <taxon>Streptomycetaceae</taxon>
        <taxon>Streptomyces</taxon>
    </lineage>
</organism>
<proteinExistence type="predicted"/>
<comment type="caution">
    <text evidence="1">The sequence shown here is derived from an EMBL/GenBank/DDBJ whole genome shotgun (WGS) entry which is preliminary data.</text>
</comment>
<dbReference type="RefSeq" id="WP_307808226.1">
    <property type="nucleotide sequence ID" value="NZ_JADKMA010000090.1"/>
</dbReference>
<dbReference type="Proteomes" id="UP001519064">
    <property type="component" value="Unassembled WGS sequence"/>
</dbReference>
<dbReference type="InterPro" id="IPR009758">
    <property type="entry name" value="DUF1326"/>
</dbReference>
<sequence>MTTSTTQKWHLKGEWFDACKCTVPCPCSFAQDPTFGDCNGILLWQIREGNYGDTRLDGLNVAMLGSFVGNPWAGDVKDAYAAFFIDDRADDQQRTALQAIFGGEAGGWPAQFGEMLSPEMRGLETAPIEVSIDDDLGTWRMRIPEKAEAVVEALTGPTTREGERVQVHHLPGAETGPGQGPSTWGKAIVDRADAYGFEWDRSGRSSKLIPFDWYGPDAG</sequence>
<keyword evidence="2" id="KW-1185">Reference proteome</keyword>
<protein>
    <submittedName>
        <fullName evidence="1">DUF1326 domain-containing protein</fullName>
    </submittedName>
</protein>
<dbReference type="EMBL" id="JADKMA010000090">
    <property type="protein sequence ID" value="MBO8193646.1"/>
    <property type="molecule type" value="Genomic_DNA"/>
</dbReference>